<sequence>MKNPQFDFIRRKDGTSEFEEFLNSIPEKDSAKLLATISKTEEHGLLVAQRMEWVKKLDSDLYELRSKVGSNIQRAIYFQKVGNEYLITHGFTKKQQRTPKSEIDHAKSVRELYEKGEFQ</sequence>
<reference evidence="1 2" key="1">
    <citation type="submission" date="2023-03" db="EMBL/GenBank/DDBJ databases">
        <authorList>
            <person name="Shen W."/>
            <person name="Cai J."/>
        </authorList>
    </citation>
    <scope>NUCLEOTIDE SEQUENCE [LARGE SCALE GENOMIC DNA]</scope>
    <source>
        <strain evidence="1 2">Y2</strain>
    </source>
</reference>
<dbReference type="EMBL" id="JARPWY010000002">
    <property type="protein sequence ID" value="MDT2512898.1"/>
    <property type="molecule type" value="Genomic_DNA"/>
</dbReference>
<proteinExistence type="predicted"/>
<gene>
    <name evidence="1" type="ORF">P7D79_01505</name>
</gene>
<accession>A0ABD5F321</accession>
<evidence type="ECO:0000313" key="1">
    <source>
        <dbReference type="EMBL" id="MDT2512898.1"/>
    </source>
</evidence>
<evidence type="ECO:0000313" key="2">
    <source>
        <dbReference type="Proteomes" id="UP001264335"/>
    </source>
</evidence>
<comment type="caution">
    <text evidence="1">The sequence shown here is derived from an EMBL/GenBank/DDBJ whole genome shotgun (WGS) entry which is preliminary data.</text>
</comment>
<protein>
    <submittedName>
        <fullName evidence="1">Type II toxin-antitoxin system RelE/ParE family toxin</fullName>
    </submittedName>
</protein>
<dbReference type="AlphaFoldDB" id="A0ABD5F321"/>
<dbReference type="InterPro" id="IPR009241">
    <property type="entry name" value="HigB-like"/>
</dbReference>
<name>A0ABD5F321_ENTAV</name>
<organism evidence="1 2">
    <name type="scientific">Enterococcus avium</name>
    <name type="common">Streptococcus avium</name>
    <dbReference type="NCBI Taxonomy" id="33945"/>
    <lineage>
        <taxon>Bacteria</taxon>
        <taxon>Bacillati</taxon>
        <taxon>Bacillota</taxon>
        <taxon>Bacilli</taxon>
        <taxon>Lactobacillales</taxon>
        <taxon>Enterococcaceae</taxon>
        <taxon>Enterococcus</taxon>
    </lineage>
</organism>
<dbReference type="Proteomes" id="UP001264335">
    <property type="component" value="Unassembled WGS sequence"/>
</dbReference>
<dbReference type="Pfam" id="PF05973">
    <property type="entry name" value="Gp49"/>
    <property type="match status" value="1"/>
</dbReference>
<dbReference type="RefSeq" id="WP_070503764.1">
    <property type="nucleotide sequence ID" value="NZ_CABGUH010000035.1"/>
</dbReference>